<comment type="caution">
    <text evidence="4">The sequence shown here is derived from an EMBL/GenBank/DDBJ whole genome shotgun (WGS) entry which is preliminary data.</text>
</comment>
<name>A0A6L8KHV0_9BURK</name>
<dbReference type="AlphaFoldDB" id="A0A6L8KHV0"/>
<proteinExistence type="predicted"/>
<evidence type="ECO:0008006" key="6">
    <source>
        <dbReference type="Google" id="ProtNLM"/>
    </source>
</evidence>
<accession>A0A6L8KHV0</accession>
<keyword evidence="3" id="KW-0732">Signal</keyword>
<gene>
    <name evidence="4" type="ORF">GTP46_15690</name>
</gene>
<dbReference type="Pfam" id="PF03571">
    <property type="entry name" value="Peptidase_M49"/>
    <property type="match status" value="1"/>
</dbReference>
<evidence type="ECO:0000256" key="1">
    <source>
        <dbReference type="ARBA" id="ARBA00022723"/>
    </source>
</evidence>
<dbReference type="PANTHER" id="PTHR23422:SF9">
    <property type="entry name" value="ZN-DEPENDENT HYDROLASE"/>
    <property type="match status" value="1"/>
</dbReference>
<feature type="signal peptide" evidence="3">
    <location>
        <begin position="1"/>
        <end position="19"/>
    </location>
</feature>
<dbReference type="GO" id="GO:0008239">
    <property type="term" value="F:dipeptidyl-peptidase activity"/>
    <property type="evidence" value="ECO:0007669"/>
    <property type="project" value="TreeGrafter"/>
</dbReference>
<dbReference type="InterPro" id="IPR039461">
    <property type="entry name" value="Peptidase_M49"/>
</dbReference>
<organism evidence="4 5">
    <name type="scientific">Duganella flavida</name>
    <dbReference type="NCBI Taxonomy" id="2692175"/>
    <lineage>
        <taxon>Bacteria</taxon>
        <taxon>Pseudomonadati</taxon>
        <taxon>Pseudomonadota</taxon>
        <taxon>Betaproteobacteria</taxon>
        <taxon>Burkholderiales</taxon>
        <taxon>Oxalobacteraceae</taxon>
        <taxon>Telluria group</taxon>
        <taxon>Duganella</taxon>
    </lineage>
</organism>
<keyword evidence="1" id="KW-0479">Metal-binding</keyword>
<sequence>MKKILLPLALAVACATAYAAPASVTDLNKMTKRYAPIALTADTSQLSAGDKKAIAKLIEAAKIIDVLQLRQRWSGNEALWAALQKDTTPLGKARLDYFWLNKGPWSILDDHQSFLPAEVGGLTVPAKKPEAANFYPEGATKAELETWMNALPAIDKEQAQWFFTTIRKNKDGQFTVVKYSDEYKADLEKAAALLKQAAADTDNASLKKFLDLRADAFLSNDYLPSDFAWMDLDSPVDITIGPYETYNDELFGYKAAFEAYVNIRDQKETQKLDFFAKHMQELEDNLPLDAQYRNPKVGALAPMVVVNQVYGAGDGNMGVQTAAYNLPNDERIISQRGSKRIMLKNVQQAKFKSTLTPISKLVLRKADQKDVDFDSFFTHILAHEITHGLGPHITKNGGKESTPRQDLKEAYSTIEEAKADITGLYALAYMMDKGQLQGTLGQGAAAERKLYTTFLASGFRTLHFGLTDSHARGMAIQMNYILDKGGFVSHGDGTFSVDFSKIKQAVMDLDREFLTIEATGDYARAKAMMAKYVVIRPDVQKALDKMKAVPNDIRPEFKTANTLLGK</sequence>
<keyword evidence="5" id="KW-1185">Reference proteome</keyword>
<evidence type="ECO:0000256" key="3">
    <source>
        <dbReference type="SAM" id="SignalP"/>
    </source>
</evidence>
<dbReference type="Proteomes" id="UP000479335">
    <property type="component" value="Unassembled WGS sequence"/>
</dbReference>
<dbReference type="Gene3D" id="3.30.540.30">
    <property type="match status" value="1"/>
</dbReference>
<reference evidence="4 5" key="1">
    <citation type="submission" date="2019-12" db="EMBL/GenBank/DDBJ databases">
        <title>Novel species isolated from a subtropical stream in China.</title>
        <authorList>
            <person name="Lu H."/>
        </authorList>
    </citation>
    <scope>NUCLEOTIDE SEQUENCE [LARGE SCALE GENOMIC DNA]</scope>
    <source>
        <strain evidence="4 5">FT135W</strain>
    </source>
</reference>
<evidence type="ECO:0000256" key="2">
    <source>
        <dbReference type="ARBA" id="ARBA00022801"/>
    </source>
</evidence>
<evidence type="ECO:0000313" key="5">
    <source>
        <dbReference type="Proteomes" id="UP000479335"/>
    </source>
</evidence>
<dbReference type="RefSeq" id="WP_161007570.1">
    <property type="nucleotide sequence ID" value="NZ_WWCN01000009.1"/>
</dbReference>
<keyword evidence="2" id="KW-0378">Hydrolase</keyword>
<protein>
    <recommendedName>
        <fullName evidence="6">DNA mismatch repair protein MutT</fullName>
    </recommendedName>
</protein>
<dbReference type="PANTHER" id="PTHR23422">
    <property type="entry name" value="DIPEPTIDYL PEPTIDASE III-RELATED"/>
    <property type="match status" value="1"/>
</dbReference>
<evidence type="ECO:0000313" key="4">
    <source>
        <dbReference type="EMBL" id="MYM24091.1"/>
    </source>
</evidence>
<dbReference type="EMBL" id="WWCN01000009">
    <property type="protein sequence ID" value="MYM24091.1"/>
    <property type="molecule type" value="Genomic_DNA"/>
</dbReference>
<dbReference type="GO" id="GO:0046872">
    <property type="term" value="F:metal ion binding"/>
    <property type="evidence" value="ECO:0007669"/>
    <property type="project" value="UniProtKB-KW"/>
</dbReference>
<feature type="chain" id="PRO_5026966595" description="DNA mismatch repair protein MutT" evidence="3">
    <location>
        <begin position="20"/>
        <end position="566"/>
    </location>
</feature>
<dbReference type="GO" id="GO:0005737">
    <property type="term" value="C:cytoplasm"/>
    <property type="evidence" value="ECO:0007669"/>
    <property type="project" value="TreeGrafter"/>
</dbReference>